<name>A0A3N4LZE2_9PEZI</name>
<accession>A0A3N4LZE2</accession>
<dbReference type="EMBL" id="ML121529">
    <property type="protein sequence ID" value="RPB28197.1"/>
    <property type="molecule type" value="Genomic_DNA"/>
</dbReference>
<gene>
    <name evidence="2" type="ORF">L211DRAFT_364282</name>
</gene>
<evidence type="ECO:0000313" key="2">
    <source>
        <dbReference type="EMBL" id="RPB28197.1"/>
    </source>
</evidence>
<dbReference type="Proteomes" id="UP000267821">
    <property type="component" value="Unassembled WGS sequence"/>
</dbReference>
<organism evidence="2 3">
    <name type="scientific">Terfezia boudieri ATCC MYA-4762</name>
    <dbReference type="NCBI Taxonomy" id="1051890"/>
    <lineage>
        <taxon>Eukaryota</taxon>
        <taxon>Fungi</taxon>
        <taxon>Dikarya</taxon>
        <taxon>Ascomycota</taxon>
        <taxon>Pezizomycotina</taxon>
        <taxon>Pezizomycetes</taxon>
        <taxon>Pezizales</taxon>
        <taxon>Pezizaceae</taxon>
        <taxon>Terfezia</taxon>
    </lineage>
</organism>
<dbReference type="InParanoid" id="A0A3N4LZE2"/>
<reference evidence="2 3" key="1">
    <citation type="journal article" date="2018" name="Nat. Ecol. Evol.">
        <title>Pezizomycetes genomes reveal the molecular basis of ectomycorrhizal truffle lifestyle.</title>
        <authorList>
            <person name="Murat C."/>
            <person name="Payen T."/>
            <person name="Noel B."/>
            <person name="Kuo A."/>
            <person name="Morin E."/>
            <person name="Chen J."/>
            <person name="Kohler A."/>
            <person name="Krizsan K."/>
            <person name="Balestrini R."/>
            <person name="Da Silva C."/>
            <person name="Montanini B."/>
            <person name="Hainaut M."/>
            <person name="Levati E."/>
            <person name="Barry K.W."/>
            <person name="Belfiori B."/>
            <person name="Cichocki N."/>
            <person name="Clum A."/>
            <person name="Dockter R.B."/>
            <person name="Fauchery L."/>
            <person name="Guy J."/>
            <person name="Iotti M."/>
            <person name="Le Tacon F."/>
            <person name="Lindquist E.A."/>
            <person name="Lipzen A."/>
            <person name="Malagnac F."/>
            <person name="Mello A."/>
            <person name="Molinier V."/>
            <person name="Miyauchi S."/>
            <person name="Poulain J."/>
            <person name="Riccioni C."/>
            <person name="Rubini A."/>
            <person name="Sitrit Y."/>
            <person name="Splivallo R."/>
            <person name="Traeger S."/>
            <person name="Wang M."/>
            <person name="Zifcakova L."/>
            <person name="Wipf D."/>
            <person name="Zambonelli A."/>
            <person name="Paolocci F."/>
            <person name="Nowrousian M."/>
            <person name="Ottonello S."/>
            <person name="Baldrian P."/>
            <person name="Spatafora J.W."/>
            <person name="Henrissat B."/>
            <person name="Nagy L.G."/>
            <person name="Aury J.M."/>
            <person name="Wincker P."/>
            <person name="Grigoriev I.V."/>
            <person name="Bonfante P."/>
            <person name="Martin F.M."/>
        </authorList>
    </citation>
    <scope>NUCLEOTIDE SEQUENCE [LARGE SCALE GENOMIC DNA]</scope>
    <source>
        <strain evidence="2 3">ATCC MYA-4762</strain>
    </source>
</reference>
<protein>
    <submittedName>
        <fullName evidence="2">Uncharacterized protein</fullName>
    </submittedName>
</protein>
<keyword evidence="3" id="KW-1185">Reference proteome</keyword>
<dbReference type="AlphaFoldDB" id="A0A3N4LZE2"/>
<feature type="compositionally biased region" description="Polar residues" evidence="1">
    <location>
        <begin position="64"/>
        <end position="79"/>
    </location>
</feature>
<feature type="region of interest" description="Disordered" evidence="1">
    <location>
        <begin position="1"/>
        <end position="103"/>
    </location>
</feature>
<proteinExistence type="predicted"/>
<evidence type="ECO:0000256" key="1">
    <source>
        <dbReference type="SAM" id="MobiDB-lite"/>
    </source>
</evidence>
<sequence length="325" mass="36552">MDFPTPPPSFDERSRNDSTTSLHKRSNSTEKKSDSASSSPSMKFARMRSSYQNGIYTGEATSPDRINTPPTTAISSPSRSLWGGHHHRQLSEHGTPYAPSPTPSNLSFEVLSGYSSMTATEKVRQHQRDLFNQQHQGPYIWERDDSPPIEDDVHYVAEFKPNADLPFPISEGLQRYYPHAQTHEGFIEGRQGSPRKSNGPTEFFERFNTIANNAKLRFGGLNRGGAYHTEQMIMEEDEVEEQDHYADATTRMTSSATIEESGFSRATSGIPSYTREFNMRWRGTSLPQVHCNLGGDSLTLRGPDSQQILCVQSPLSPPLRQFAMW</sequence>
<evidence type="ECO:0000313" key="3">
    <source>
        <dbReference type="Proteomes" id="UP000267821"/>
    </source>
</evidence>